<evidence type="ECO:0000313" key="1">
    <source>
        <dbReference type="EMBL" id="MBX05217.1"/>
    </source>
</evidence>
<dbReference type="EMBL" id="GGEC01024733">
    <property type="protein sequence ID" value="MBX05217.1"/>
    <property type="molecule type" value="Transcribed_RNA"/>
</dbReference>
<proteinExistence type="predicted"/>
<name>A0A2P2KHP6_RHIMU</name>
<protein>
    <submittedName>
        <fullName evidence="1">Uncharacterized protein MANES_11G033500</fullName>
    </submittedName>
</protein>
<reference evidence="1" key="1">
    <citation type="submission" date="2018-02" db="EMBL/GenBank/DDBJ databases">
        <title>Rhizophora mucronata_Transcriptome.</title>
        <authorList>
            <person name="Meera S.P."/>
            <person name="Sreeshan A."/>
            <person name="Augustine A."/>
        </authorList>
    </citation>
    <scope>NUCLEOTIDE SEQUENCE</scope>
    <source>
        <tissue evidence="1">Leaf</tissue>
    </source>
</reference>
<accession>A0A2P2KHP6</accession>
<organism evidence="1">
    <name type="scientific">Rhizophora mucronata</name>
    <name type="common">Asiatic mangrove</name>
    <dbReference type="NCBI Taxonomy" id="61149"/>
    <lineage>
        <taxon>Eukaryota</taxon>
        <taxon>Viridiplantae</taxon>
        <taxon>Streptophyta</taxon>
        <taxon>Embryophyta</taxon>
        <taxon>Tracheophyta</taxon>
        <taxon>Spermatophyta</taxon>
        <taxon>Magnoliopsida</taxon>
        <taxon>eudicotyledons</taxon>
        <taxon>Gunneridae</taxon>
        <taxon>Pentapetalae</taxon>
        <taxon>rosids</taxon>
        <taxon>fabids</taxon>
        <taxon>Malpighiales</taxon>
        <taxon>Rhizophoraceae</taxon>
        <taxon>Rhizophora</taxon>
    </lineage>
</organism>
<dbReference type="AlphaFoldDB" id="A0A2P2KHP6"/>
<sequence length="34" mass="3701">MDSFIICISDHSPSSLNACSKHKNGIALNFEHSP</sequence>